<name>A0AAN6GEJ2_9BASI</name>
<sequence length="340" mass="37092">MTAVFEHKKHVAFWLRCLRMLPEPYTSGDTQRMTLGYFCLGALDLLGVAQSKIASDERAGLVEWVYAQQIPQAQGGGFRGSSSAGSSRLSESSHITMCYNALQNLAILRDDLSLVDRASLVRFVASCQHSDGSFSPAPGQSERDARFVYCAFALCDMLGGWNAIDQEAAVRFLLQSRNYDGGFGQGPGQESQGGSTYCALASLALASRLDNLSDRERTVDWLVSRQQSGSGFNGRPEKATDTCYSFWCGASLAILGEHDRIDPEADVRWLLSAQTRMGGISKVPGDMPDVMHSYLSHAALAMHGPSAAAGVGLEEGQLARLEPRWNLSDESAQWLREHLR</sequence>
<dbReference type="AlphaFoldDB" id="A0AAN6GEJ2"/>
<evidence type="ECO:0000313" key="15">
    <source>
        <dbReference type="Proteomes" id="UP001176521"/>
    </source>
</evidence>
<keyword evidence="15" id="KW-1185">Reference proteome</keyword>
<evidence type="ECO:0000256" key="9">
    <source>
        <dbReference type="ARBA" id="ARBA00022737"/>
    </source>
</evidence>
<organism evidence="14 15">
    <name type="scientific">Tilletia horrida</name>
    <dbReference type="NCBI Taxonomy" id="155126"/>
    <lineage>
        <taxon>Eukaryota</taxon>
        <taxon>Fungi</taxon>
        <taxon>Dikarya</taxon>
        <taxon>Basidiomycota</taxon>
        <taxon>Ustilaginomycotina</taxon>
        <taxon>Exobasidiomycetes</taxon>
        <taxon>Tilletiales</taxon>
        <taxon>Tilletiaceae</taxon>
        <taxon>Tilletia</taxon>
    </lineage>
</organism>
<evidence type="ECO:0000256" key="6">
    <source>
        <dbReference type="ARBA" id="ARBA00022602"/>
    </source>
</evidence>
<evidence type="ECO:0000256" key="12">
    <source>
        <dbReference type="ARBA" id="ARBA00031713"/>
    </source>
</evidence>
<dbReference type="EC" id="2.5.1.59" evidence="4"/>
<keyword evidence="8" id="KW-0479">Metal-binding</keyword>
<dbReference type="InterPro" id="IPR008930">
    <property type="entry name" value="Terpenoid_cyclase/PrenylTrfase"/>
</dbReference>
<evidence type="ECO:0000256" key="11">
    <source>
        <dbReference type="ARBA" id="ARBA00022842"/>
    </source>
</evidence>
<keyword evidence="10" id="KW-0862">Zinc</keyword>
<dbReference type="InterPro" id="IPR001330">
    <property type="entry name" value="Prenyltrans"/>
</dbReference>
<dbReference type="SUPFAM" id="SSF48239">
    <property type="entry name" value="Terpenoid cyclases/Protein prenyltransferases"/>
    <property type="match status" value="1"/>
</dbReference>
<dbReference type="GO" id="GO:0046872">
    <property type="term" value="F:metal ion binding"/>
    <property type="evidence" value="ECO:0007669"/>
    <property type="project" value="UniProtKB-KW"/>
</dbReference>
<dbReference type="CDD" id="cd02895">
    <property type="entry name" value="GGTase-I"/>
    <property type="match status" value="1"/>
</dbReference>
<keyword evidence="11" id="KW-0460">Magnesium</keyword>
<evidence type="ECO:0000313" key="14">
    <source>
        <dbReference type="EMBL" id="KAK0537200.1"/>
    </source>
</evidence>
<keyword evidence="6" id="KW-0637">Prenyltransferase</keyword>
<comment type="caution">
    <text evidence="14">The sequence shown here is derived from an EMBL/GenBank/DDBJ whole genome shotgun (WGS) entry which is preliminary data.</text>
</comment>
<dbReference type="Pfam" id="PF00432">
    <property type="entry name" value="Prenyltrans"/>
    <property type="match status" value="1"/>
</dbReference>
<dbReference type="InterPro" id="IPR045089">
    <property type="entry name" value="PGGT1B-like"/>
</dbReference>
<dbReference type="PANTHER" id="PTHR11774:SF4">
    <property type="entry name" value="GERANYLGERANYL TRANSFERASE TYPE-1 SUBUNIT BETA"/>
    <property type="match status" value="1"/>
</dbReference>
<dbReference type="PANTHER" id="PTHR11774">
    <property type="entry name" value="GERANYLGERANYL TRANSFERASE TYPE BETA SUBUNIT"/>
    <property type="match status" value="1"/>
</dbReference>
<evidence type="ECO:0000256" key="3">
    <source>
        <dbReference type="ARBA" id="ARBA00010497"/>
    </source>
</evidence>
<dbReference type="EMBL" id="JAPDMQ010000064">
    <property type="protein sequence ID" value="KAK0537200.1"/>
    <property type="molecule type" value="Genomic_DNA"/>
</dbReference>
<keyword evidence="7 14" id="KW-0808">Transferase</keyword>
<feature type="domain" description="Prenyltransferase alpha-alpha toroid" evidence="13">
    <location>
        <begin position="5"/>
        <end position="324"/>
    </location>
</feature>
<accession>A0AAN6GEJ2</accession>
<dbReference type="InterPro" id="IPR041960">
    <property type="entry name" value="GGTase_I_beta"/>
</dbReference>
<gene>
    <name evidence="14" type="primary">CDC43</name>
    <name evidence="14" type="ORF">OC842_001721</name>
</gene>
<evidence type="ECO:0000256" key="1">
    <source>
        <dbReference type="ARBA" id="ARBA00001946"/>
    </source>
</evidence>
<evidence type="ECO:0000259" key="13">
    <source>
        <dbReference type="Pfam" id="PF00432"/>
    </source>
</evidence>
<dbReference type="GO" id="GO:0004662">
    <property type="term" value="F:CAAX-protein geranylgeranyltransferase activity"/>
    <property type="evidence" value="ECO:0007669"/>
    <property type="project" value="UniProtKB-EC"/>
</dbReference>
<evidence type="ECO:0000256" key="2">
    <source>
        <dbReference type="ARBA" id="ARBA00001947"/>
    </source>
</evidence>
<evidence type="ECO:0000256" key="4">
    <source>
        <dbReference type="ARBA" id="ARBA00012700"/>
    </source>
</evidence>
<evidence type="ECO:0000256" key="7">
    <source>
        <dbReference type="ARBA" id="ARBA00022679"/>
    </source>
</evidence>
<keyword evidence="9" id="KW-0677">Repeat</keyword>
<evidence type="ECO:0000256" key="8">
    <source>
        <dbReference type="ARBA" id="ARBA00022723"/>
    </source>
</evidence>
<reference evidence="14" key="1">
    <citation type="journal article" date="2023" name="PhytoFront">
        <title>Draft Genome Resources of Seven Strains of Tilletia horrida, Causal Agent of Kernel Smut of Rice.</title>
        <authorList>
            <person name="Khanal S."/>
            <person name="Antony Babu S."/>
            <person name="Zhou X.G."/>
        </authorList>
    </citation>
    <scope>NUCLEOTIDE SEQUENCE</scope>
    <source>
        <strain evidence="14">TX3</strain>
    </source>
</reference>
<comment type="cofactor">
    <cofactor evidence="2">
        <name>Zn(2+)</name>
        <dbReference type="ChEBI" id="CHEBI:29105"/>
    </cofactor>
</comment>
<dbReference type="Gene3D" id="1.50.10.20">
    <property type="match status" value="1"/>
</dbReference>
<proteinExistence type="inferred from homology"/>
<dbReference type="Proteomes" id="UP001176521">
    <property type="component" value="Unassembled WGS sequence"/>
</dbReference>
<comment type="cofactor">
    <cofactor evidence="1">
        <name>Mg(2+)</name>
        <dbReference type="ChEBI" id="CHEBI:18420"/>
    </cofactor>
</comment>
<evidence type="ECO:0000256" key="5">
    <source>
        <dbReference type="ARBA" id="ARBA00020603"/>
    </source>
</evidence>
<evidence type="ECO:0000256" key="10">
    <source>
        <dbReference type="ARBA" id="ARBA00022833"/>
    </source>
</evidence>
<protein>
    <recommendedName>
        <fullName evidence="5">Geranylgeranyl transferase type-1 subunit beta</fullName>
        <ecNumber evidence="4">2.5.1.59</ecNumber>
    </recommendedName>
    <alternativeName>
        <fullName evidence="12">Geranylgeranyl transferase type I subunit beta</fullName>
    </alternativeName>
</protein>
<comment type="similarity">
    <text evidence="3">Belongs to the protein prenyltransferase subunit beta family.</text>
</comment>
<dbReference type="GO" id="GO:0005953">
    <property type="term" value="C:CAAX-protein geranylgeranyltransferase complex"/>
    <property type="evidence" value="ECO:0007669"/>
    <property type="project" value="InterPro"/>
</dbReference>